<keyword evidence="2 5" id="KW-0812">Transmembrane</keyword>
<feature type="transmembrane region" description="Helical" evidence="5">
    <location>
        <begin position="31"/>
        <end position="51"/>
    </location>
</feature>
<feature type="transmembrane region" description="Helical" evidence="5">
    <location>
        <begin position="107"/>
        <end position="131"/>
    </location>
</feature>
<evidence type="ECO:0000313" key="7">
    <source>
        <dbReference type="EMBL" id="CAG9801774.1"/>
    </source>
</evidence>
<dbReference type="Pfam" id="PF02101">
    <property type="entry name" value="Ocular_alb"/>
    <property type="match status" value="1"/>
</dbReference>
<reference evidence="7" key="1">
    <citation type="submission" date="2022-01" db="EMBL/GenBank/DDBJ databases">
        <authorList>
            <person name="King R."/>
        </authorList>
    </citation>
    <scope>NUCLEOTIDE SEQUENCE</scope>
</reference>
<dbReference type="GO" id="GO:0035240">
    <property type="term" value="F:dopamine binding"/>
    <property type="evidence" value="ECO:0007669"/>
    <property type="project" value="InterPro"/>
</dbReference>
<dbReference type="Gene3D" id="1.20.1070.10">
    <property type="entry name" value="Rhodopsin 7-helix transmembrane proteins"/>
    <property type="match status" value="1"/>
</dbReference>
<evidence type="ECO:0000256" key="2">
    <source>
        <dbReference type="ARBA" id="ARBA00022692"/>
    </source>
</evidence>
<feature type="transmembrane region" description="Helical" evidence="5">
    <location>
        <begin position="71"/>
        <end position="95"/>
    </location>
</feature>
<feature type="transmembrane region" description="Helical" evidence="5">
    <location>
        <begin position="152"/>
        <end position="171"/>
    </location>
</feature>
<dbReference type="PROSITE" id="PS50262">
    <property type="entry name" value="G_PROTEIN_RECEP_F1_2"/>
    <property type="match status" value="1"/>
</dbReference>
<sequence>MADPTIQTFCCHRNADNSAYYLMKEFNKQRFIIISIISSIIGISGSIYQIFIRKSNQEATTPRSLIGRKIIVYLAYSDMFASIGILVRSGIWSYVRPKMPYEDDSVSVLSCSISSAFIQLFYTATWLWTFVYAYNMRCALRNKIVQVRDLHIIVWSVSFLLTAIGTTSLYYPDANCHDIEDTTSALLRIMPNYFVNYGPIAFVMIANPIIYSQCSKEVDNQLIQRFGRYTNNERQIHDLFKIKFSLIITIFYFCWFPNVINAILMWTMWPQLSFNNTIGQIVVFNWYIIAVVNPLQAFFNAFIYRKWSEKLFGCCWIKDCFLRCLGSGMDVHRTTHVISEATPLLQSTSTRLNNERVENEEIMTIEDDDRFYKFSIQCPLV</sequence>
<dbReference type="InterPro" id="IPR017452">
    <property type="entry name" value="GPCR_Rhodpsn_7TM"/>
</dbReference>
<gene>
    <name evidence="7" type="ORF">CHIRRI_LOCUS4695</name>
</gene>
<dbReference type="GO" id="GO:0072544">
    <property type="term" value="F:L-DOPA binding"/>
    <property type="evidence" value="ECO:0007669"/>
    <property type="project" value="InterPro"/>
</dbReference>
<dbReference type="InterPro" id="IPR001414">
    <property type="entry name" value="GPR143"/>
</dbReference>
<keyword evidence="8" id="KW-1185">Reference proteome</keyword>
<dbReference type="EMBL" id="OU895878">
    <property type="protein sequence ID" value="CAG9801774.1"/>
    <property type="molecule type" value="Genomic_DNA"/>
</dbReference>
<comment type="subcellular location">
    <subcellularLocation>
        <location evidence="1">Membrane</location>
    </subcellularLocation>
</comment>
<feature type="transmembrane region" description="Helical" evidence="5">
    <location>
        <begin position="244"/>
        <end position="269"/>
    </location>
</feature>
<protein>
    <recommendedName>
        <fullName evidence="6">G-protein coupled receptors family 1 profile domain-containing protein</fullName>
    </recommendedName>
</protein>
<evidence type="ECO:0000256" key="5">
    <source>
        <dbReference type="SAM" id="Phobius"/>
    </source>
</evidence>
<organism evidence="7 8">
    <name type="scientific">Chironomus riparius</name>
    <dbReference type="NCBI Taxonomy" id="315576"/>
    <lineage>
        <taxon>Eukaryota</taxon>
        <taxon>Metazoa</taxon>
        <taxon>Ecdysozoa</taxon>
        <taxon>Arthropoda</taxon>
        <taxon>Hexapoda</taxon>
        <taxon>Insecta</taxon>
        <taxon>Pterygota</taxon>
        <taxon>Neoptera</taxon>
        <taxon>Endopterygota</taxon>
        <taxon>Diptera</taxon>
        <taxon>Nematocera</taxon>
        <taxon>Chironomoidea</taxon>
        <taxon>Chironomidae</taxon>
        <taxon>Chironominae</taxon>
        <taxon>Chironomus</taxon>
    </lineage>
</organism>
<reference evidence="7" key="2">
    <citation type="submission" date="2022-10" db="EMBL/GenBank/DDBJ databases">
        <authorList>
            <consortium name="ENA_rothamsted_submissions"/>
            <consortium name="culmorum"/>
            <person name="King R."/>
        </authorList>
    </citation>
    <scope>NUCLEOTIDE SEQUENCE</scope>
</reference>
<dbReference type="PANTHER" id="PTHR15177">
    <property type="entry name" value="G-PROTEIN COUPLED RECEPTOR 143"/>
    <property type="match status" value="1"/>
</dbReference>
<dbReference type="AlphaFoldDB" id="A0A9N9RQZ1"/>
<dbReference type="GO" id="GO:0050848">
    <property type="term" value="P:regulation of calcium-mediated signaling"/>
    <property type="evidence" value="ECO:0007669"/>
    <property type="project" value="TreeGrafter"/>
</dbReference>
<evidence type="ECO:0000256" key="1">
    <source>
        <dbReference type="ARBA" id="ARBA00004370"/>
    </source>
</evidence>
<name>A0A9N9RQZ1_9DIPT</name>
<dbReference type="SUPFAM" id="SSF81321">
    <property type="entry name" value="Family A G protein-coupled receptor-like"/>
    <property type="match status" value="1"/>
</dbReference>
<keyword evidence="3 5" id="KW-1133">Transmembrane helix</keyword>
<dbReference type="GO" id="GO:0032438">
    <property type="term" value="P:melanosome organization"/>
    <property type="evidence" value="ECO:0007669"/>
    <property type="project" value="TreeGrafter"/>
</dbReference>
<keyword evidence="4 5" id="KW-0472">Membrane</keyword>
<dbReference type="GO" id="GO:0035643">
    <property type="term" value="F:L-DOPA receptor activity"/>
    <property type="evidence" value="ECO:0007669"/>
    <property type="project" value="TreeGrafter"/>
</dbReference>
<dbReference type="PRINTS" id="PR00965">
    <property type="entry name" value="OCULARALBNSM"/>
</dbReference>
<feature type="transmembrane region" description="Helical" evidence="5">
    <location>
        <begin position="281"/>
        <end position="303"/>
    </location>
</feature>
<dbReference type="PANTHER" id="PTHR15177:SF2">
    <property type="entry name" value="G-PROTEIN COUPLED RECEPTOR 143"/>
    <property type="match status" value="1"/>
</dbReference>
<dbReference type="GO" id="GO:0072545">
    <property type="term" value="F:L-tyrosine binding"/>
    <property type="evidence" value="ECO:0007669"/>
    <property type="project" value="InterPro"/>
</dbReference>
<feature type="transmembrane region" description="Helical" evidence="5">
    <location>
        <begin position="191"/>
        <end position="211"/>
    </location>
</feature>
<evidence type="ECO:0000313" key="8">
    <source>
        <dbReference type="Proteomes" id="UP001153620"/>
    </source>
</evidence>
<proteinExistence type="predicted"/>
<dbReference type="GO" id="GO:0005886">
    <property type="term" value="C:plasma membrane"/>
    <property type="evidence" value="ECO:0007669"/>
    <property type="project" value="TreeGrafter"/>
</dbReference>
<evidence type="ECO:0000256" key="3">
    <source>
        <dbReference type="ARBA" id="ARBA00022989"/>
    </source>
</evidence>
<feature type="domain" description="G-protein coupled receptors family 1 profile" evidence="6">
    <location>
        <begin position="45"/>
        <end position="304"/>
    </location>
</feature>
<evidence type="ECO:0000259" key="6">
    <source>
        <dbReference type="PROSITE" id="PS50262"/>
    </source>
</evidence>
<evidence type="ECO:0000256" key="4">
    <source>
        <dbReference type="ARBA" id="ARBA00023136"/>
    </source>
</evidence>
<accession>A0A9N9RQZ1</accession>
<dbReference type="OrthoDB" id="10069455at2759"/>
<dbReference type="Proteomes" id="UP001153620">
    <property type="component" value="Chromosome 2"/>
</dbReference>